<proteinExistence type="predicted"/>
<dbReference type="GO" id="GO:0008967">
    <property type="term" value="F:phosphoglycolate phosphatase activity"/>
    <property type="evidence" value="ECO:0007669"/>
    <property type="project" value="TreeGrafter"/>
</dbReference>
<dbReference type="InterPro" id="IPR023214">
    <property type="entry name" value="HAD_sf"/>
</dbReference>
<organism evidence="1 2">
    <name type="scientific">Brevibacillus laterosporus LMG 15441</name>
    <dbReference type="NCBI Taxonomy" id="1042163"/>
    <lineage>
        <taxon>Bacteria</taxon>
        <taxon>Bacillati</taxon>
        <taxon>Bacillota</taxon>
        <taxon>Bacilli</taxon>
        <taxon>Bacillales</taxon>
        <taxon>Paenibacillaceae</taxon>
        <taxon>Brevibacillus</taxon>
    </lineage>
</organism>
<name>A0A075R0Q4_BRELA</name>
<dbReference type="GO" id="GO:0004427">
    <property type="term" value="F:inorganic diphosphate phosphatase activity"/>
    <property type="evidence" value="ECO:0007669"/>
    <property type="project" value="UniProtKB-EC"/>
</dbReference>
<sequence length="378" mass="42657">MNKTILFDVDGVFLSEERYFDASSLTIWEMLFSEKYIGIEGQDFTPTPEEKVIRRVRTEIFANDQVLTFLKAQGINSNWDMVYLVVSYHLICLVAKLQEMKQEEVRELLTNQIGRAEIKKIQALLKEAKLSFAPDYAAFVSDFAKGNVEKSEMLLYLNQIAYEKCGITTNIFARTSTLWELCQETFQEWYLGDGLIVDSIGRAAHQVGKRGFLSDEIPIIEPAIMREVLQGLRDRGYRLGVGTGRPSIETYVPLKELGILEFFDPDCIVTASHVLEAEQQFPETAPLSKPHPYCYFQGYLTRGKGVSAALSCQLTEEERKNLLVVGDSVADLMAARSIGCQFAATLTGLTGEEAREKFEKANAEFILRDVSEIATIEF</sequence>
<dbReference type="SUPFAM" id="SSF56784">
    <property type="entry name" value="HAD-like"/>
    <property type="match status" value="1"/>
</dbReference>
<dbReference type="PANTHER" id="PTHR43434">
    <property type="entry name" value="PHOSPHOGLYCOLATE PHOSPHATASE"/>
    <property type="match status" value="1"/>
</dbReference>
<dbReference type="GO" id="GO:0006281">
    <property type="term" value="P:DNA repair"/>
    <property type="evidence" value="ECO:0007669"/>
    <property type="project" value="TreeGrafter"/>
</dbReference>
<dbReference type="Proteomes" id="UP000005850">
    <property type="component" value="Chromosome"/>
</dbReference>
<dbReference type="AlphaFoldDB" id="A0A075R0Q4"/>
<keyword evidence="1" id="KW-0378">Hydrolase</keyword>
<dbReference type="PANTHER" id="PTHR43434:SF1">
    <property type="entry name" value="PHOSPHOGLYCOLATE PHOSPHATASE"/>
    <property type="match status" value="1"/>
</dbReference>
<dbReference type="SFLD" id="SFLDG01129">
    <property type="entry name" value="C1.5:_HAD__Beta-PGM__Phosphata"/>
    <property type="match status" value="1"/>
</dbReference>
<dbReference type="Pfam" id="PF13242">
    <property type="entry name" value="Hydrolase_like"/>
    <property type="match status" value="1"/>
</dbReference>
<dbReference type="EC" id="3.6.1.1" evidence="1"/>
<dbReference type="KEGG" id="blr:BRLA_c018500"/>
<keyword evidence="2" id="KW-1185">Reference proteome</keyword>
<dbReference type="InterPro" id="IPR036412">
    <property type="entry name" value="HAD-like_sf"/>
</dbReference>
<evidence type="ECO:0000313" key="1">
    <source>
        <dbReference type="EMBL" id="AIG26172.1"/>
    </source>
</evidence>
<gene>
    <name evidence="1" type="primary">ppaX_2</name>
    <name evidence="1" type="ORF">BRLA_c018500</name>
</gene>
<dbReference type="Gene3D" id="3.40.50.1000">
    <property type="entry name" value="HAD superfamily/HAD-like"/>
    <property type="match status" value="1"/>
</dbReference>
<dbReference type="STRING" id="1042163.BRLA_c018500"/>
<dbReference type="EMBL" id="CP007806">
    <property type="protein sequence ID" value="AIG26172.1"/>
    <property type="molecule type" value="Genomic_DNA"/>
</dbReference>
<dbReference type="SFLD" id="SFLDS00003">
    <property type="entry name" value="Haloacid_Dehalogenase"/>
    <property type="match status" value="1"/>
</dbReference>
<dbReference type="eggNOG" id="COG0546">
    <property type="taxonomic scope" value="Bacteria"/>
</dbReference>
<evidence type="ECO:0000313" key="2">
    <source>
        <dbReference type="Proteomes" id="UP000005850"/>
    </source>
</evidence>
<dbReference type="HOGENOM" id="CLU_062573_0_0_9"/>
<reference evidence="1 2" key="1">
    <citation type="journal article" date="2011" name="J. Bacteriol.">
        <title>Genome sequence of Brevibacillus laterosporus LMG 15441, a pathogen of invertebrates.</title>
        <authorList>
            <person name="Djukic M."/>
            <person name="Poehlein A."/>
            <person name="Thurmer A."/>
            <person name="Daniel R."/>
        </authorList>
    </citation>
    <scope>NUCLEOTIDE SEQUENCE [LARGE SCALE GENOMIC DNA]</scope>
    <source>
        <strain evidence="1 2">LMG 15441</strain>
    </source>
</reference>
<protein>
    <submittedName>
        <fullName evidence="1">Pyrophosphatase PpaX</fullName>
        <ecNumber evidence="1">3.6.1.1</ecNumber>
    </submittedName>
</protein>
<dbReference type="RefSeq" id="WP_003338481.1">
    <property type="nucleotide sequence ID" value="NZ_CP007806.1"/>
</dbReference>
<dbReference type="InterPro" id="IPR050155">
    <property type="entry name" value="HAD-like_hydrolase_sf"/>
</dbReference>
<accession>A0A075R0Q4</accession>